<feature type="signal peptide" evidence="8">
    <location>
        <begin position="1"/>
        <end position="18"/>
    </location>
</feature>
<evidence type="ECO:0000256" key="4">
    <source>
        <dbReference type="ARBA" id="ARBA00022452"/>
    </source>
</evidence>
<dbReference type="InterPro" id="IPR051906">
    <property type="entry name" value="TolC-like"/>
</dbReference>
<evidence type="ECO:0000256" key="5">
    <source>
        <dbReference type="ARBA" id="ARBA00022692"/>
    </source>
</evidence>
<dbReference type="KEGG" id="fse:DI487_07715"/>
<dbReference type="GO" id="GO:0015288">
    <property type="term" value="F:porin activity"/>
    <property type="evidence" value="ECO:0007669"/>
    <property type="project" value="TreeGrafter"/>
</dbReference>
<dbReference type="GO" id="GO:0015562">
    <property type="term" value="F:efflux transmembrane transporter activity"/>
    <property type="evidence" value="ECO:0007669"/>
    <property type="project" value="InterPro"/>
</dbReference>
<gene>
    <name evidence="9" type="ORF">DI487_07715</name>
</gene>
<dbReference type="GO" id="GO:0009279">
    <property type="term" value="C:cell outer membrane"/>
    <property type="evidence" value="ECO:0007669"/>
    <property type="project" value="UniProtKB-SubCell"/>
</dbReference>
<sequence>MKQKFILALLVISGLLNAQEKQEDYNFSLEEAIAYALEHNYQSQNASKDVEAAKKKKWETTASGLPQINAGADYQHNFVLQKSIIPAEFFGGNPGEFVEVAFGTKHTMNAYGNISQLIFDGSYLVGLQSAKVYLQISENAKEKTDLEIRELVINSYGNVLLARESVSILESNKSSIEKTLFETNETFQNGLTEEEDVEQLQITLSQINSSLANAERNEIIALNMLKYVLGIDLEESITLKDELENLTQENVDLTVSQGSFSVENSIDYKIEQNNLESNRLLLKLEKSKALPSLSANYNFGYNAFNDQFKFFTTEQKWLNYSYLGVNLTVPLFSSLARSARTQQARIAFEQSKTSLKSTEQKLLLDYQKAKSDYELSIELYGTNKDNLQLAERIEKKQSVKFKEGISSSFEYTEAQRQLYSAQQNYLQSMIDVINKKTALDKITNTK</sequence>
<dbReference type="SUPFAM" id="SSF56954">
    <property type="entry name" value="Outer membrane efflux proteins (OEP)"/>
    <property type="match status" value="1"/>
</dbReference>
<dbReference type="PANTHER" id="PTHR30026:SF20">
    <property type="entry name" value="OUTER MEMBRANE PROTEIN TOLC"/>
    <property type="match status" value="1"/>
</dbReference>
<dbReference type="Gene3D" id="1.20.1600.10">
    <property type="entry name" value="Outer membrane efflux proteins (OEP)"/>
    <property type="match status" value="1"/>
</dbReference>
<comment type="subcellular location">
    <subcellularLocation>
        <location evidence="1">Cell outer membrane</location>
    </subcellularLocation>
</comment>
<evidence type="ECO:0000256" key="2">
    <source>
        <dbReference type="ARBA" id="ARBA00007613"/>
    </source>
</evidence>
<keyword evidence="5" id="KW-0812">Transmembrane</keyword>
<dbReference type="OrthoDB" id="367883at2"/>
<comment type="similarity">
    <text evidence="2">Belongs to the outer membrane factor (OMF) (TC 1.B.17) family.</text>
</comment>
<dbReference type="InterPro" id="IPR003423">
    <property type="entry name" value="OMP_efflux"/>
</dbReference>
<keyword evidence="7" id="KW-0998">Cell outer membrane</keyword>
<name>A0A2U8QUC0_9FLAO</name>
<dbReference type="AlphaFoldDB" id="A0A2U8QUC0"/>
<keyword evidence="10" id="KW-1185">Reference proteome</keyword>
<keyword evidence="4" id="KW-1134">Transmembrane beta strand</keyword>
<dbReference type="RefSeq" id="WP_109569126.1">
    <property type="nucleotide sequence ID" value="NZ_CP029463.1"/>
</dbReference>
<evidence type="ECO:0000313" key="9">
    <source>
        <dbReference type="EMBL" id="AWM13758.1"/>
    </source>
</evidence>
<evidence type="ECO:0000256" key="1">
    <source>
        <dbReference type="ARBA" id="ARBA00004442"/>
    </source>
</evidence>
<feature type="chain" id="PRO_5016161416" evidence="8">
    <location>
        <begin position="19"/>
        <end position="446"/>
    </location>
</feature>
<evidence type="ECO:0000313" key="10">
    <source>
        <dbReference type="Proteomes" id="UP000245429"/>
    </source>
</evidence>
<proteinExistence type="inferred from homology"/>
<dbReference type="GO" id="GO:1990281">
    <property type="term" value="C:efflux pump complex"/>
    <property type="evidence" value="ECO:0007669"/>
    <property type="project" value="TreeGrafter"/>
</dbReference>
<evidence type="ECO:0000256" key="6">
    <source>
        <dbReference type="ARBA" id="ARBA00023136"/>
    </source>
</evidence>
<keyword evidence="6" id="KW-0472">Membrane</keyword>
<keyword evidence="3" id="KW-0813">Transport</keyword>
<dbReference type="Proteomes" id="UP000245429">
    <property type="component" value="Chromosome"/>
</dbReference>
<dbReference type="PANTHER" id="PTHR30026">
    <property type="entry name" value="OUTER MEMBRANE PROTEIN TOLC"/>
    <property type="match status" value="1"/>
</dbReference>
<organism evidence="9 10">
    <name type="scientific">Flavobacterium sediminis</name>
    <dbReference type="NCBI Taxonomy" id="2201181"/>
    <lineage>
        <taxon>Bacteria</taxon>
        <taxon>Pseudomonadati</taxon>
        <taxon>Bacteroidota</taxon>
        <taxon>Flavobacteriia</taxon>
        <taxon>Flavobacteriales</taxon>
        <taxon>Flavobacteriaceae</taxon>
        <taxon>Flavobacterium</taxon>
    </lineage>
</organism>
<accession>A0A2U8QUC0</accession>
<reference evidence="9 10" key="1">
    <citation type="submission" date="2018-05" db="EMBL/GenBank/DDBJ databases">
        <title>Flavobacterium sp. MEBiC07310.</title>
        <authorList>
            <person name="Baek K."/>
        </authorList>
    </citation>
    <scope>NUCLEOTIDE SEQUENCE [LARGE SCALE GENOMIC DNA]</scope>
    <source>
        <strain evidence="9 10">MEBiC07310</strain>
    </source>
</reference>
<dbReference type="Pfam" id="PF02321">
    <property type="entry name" value="OEP"/>
    <property type="match status" value="2"/>
</dbReference>
<evidence type="ECO:0000256" key="8">
    <source>
        <dbReference type="SAM" id="SignalP"/>
    </source>
</evidence>
<protein>
    <submittedName>
        <fullName evidence="9">Transporter</fullName>
    </submittedName>
</protein>
<keyword evidence="8" id="KW-0732">Signal</keyword>
<evidence type="ECO:0000256" key="7">
    <source>
        <dbReference type="ARBA" id="ARBA00023237"/>
    </source>
</evidence>
<dbReference type="EMBL" id="CP029463">
    <property type="protein sequence ID" value="AWM13758.1"/>
    <property type="molecule type" value="Genomic_DNA"/>
</dbReference>
<evidence type="ECO:0000256" key="3">
    <source>
        <dbReference type="ARBA" id="ARBA00022448"/>
    </source>
</evidence>